<dbReference type="EMBL" id="JAKKUT010000002">
    <property type="protein sequence ID" value="MDG2990471.1"/>
    <property type="molecule type" value="Genomic_DNA"/>
</dbReference>
<reference evidence="2" key="2">
    <citation type="submission" date="2022-01" db="EMBL/GenBank/DDBJ databases">
        <authorList>
            <person name="Zivanovic Y."/>
            <person name="Moreira D."/>
            <person name="Lopez-Garcia P."/>
        </authorList>
    </citation>
    <scope>NUCLEOTIDE SEQUENCE</scope>
    <source>
        <strain evidence="2">G9</strain>
    </source>
</reference>
<comment type="caution">
    <text evidence="2">The sequence shown here is derived from an EMBL/GenBank/DDBJ whole genome shotgun (WGS) entry which is preliminary data.</text>
</comment>
<accession>A0ABT6EYS0</accession>
<keyword evidence="3" id="KW-1185">Reference proteome</keyword>
<name>A0ABT6EYS0_9SYNE</name>
<protein>
    <submittedName>
        <fullName evidence="2">Uncharacterized protein</fullName>
    </submittedName>
</protein>
<sequence length="52" mass="5961">MLVLLLALLSLISIKIVEITVHLPLDFFRWIHIPGLVTWIGLLILLTWLMAP</sequence>
<evidence type="ECO:0000256" key="1">
    <source>
        <dbReference type="SAM" id="Phobius"/>
    </source>
</evidence>
<gene>
    <name evidence="2" type="ORF">L3556_05920</name>
</gene>
<evidence type="ECO:0000313" key="2">
    <source>
        <dbReference type="EMBL" id="MDG2990471.1"/>
    </source>
</evidence>
<organism evidence="2 3">
    <name type="scientific">Candidatus Synechococcus calcipolaris G9</name>
    <dbReference type="NCBI Taxonomy" id="1497997"/>
    <lineage>
        <taxon>Bacteria</taxon>
        <taxon>Bacillati</taxon>
        <taxon>Cyanobacteriota</taxon>
        <taxon>Cyanophyceae</taxon>
        <taxon>Synechococcales</taxon>
        <taxon>Synechococcaceae</taxon>
        <taxon>Synechococcus</taxon>
    </lineage>
</organism>
<dbReference type="Proteomes" id="UP001154265">
    <property type="component" value="Unassembled WGS sequence"/>
</dbReference>
<dbReference type="RefSeq" id="WP_277866381.1">
    <property type="nucleotide sequence ID" value="NZ_JAKKUT010000002.1"/>
</dbReference>
<keyword evidence="1" id="KW-1133">Transmembrane helix</keyword>
<keyword evidence="1" id="KW-0472">Membrane</keyword>
<proteinExistence type="predicted"/>
<reference evidence="2" key="1">
    <citation type="journal article" date="2022" name="Genome Biol. Evol.">
        <title>A New Gene Family Diagnostic for Intracellular Biomineralization of Amorphous Ca Carbonates by Cyanobacteria.</title>
        <authorList>
            <person name="Benzerara K."/>
            <person name="Duprat E."/>
            <person name="Bitard-Feildel T."/>
            <person name="Caumes G."/>
            <person name="Cassier-Chauvat C."/>
            <person name="Chauvat F."/>
            <person name="Dezi M."/>
            <person name="Diop S.I."/>
            <person name="Gaschignard G."/>
            <person name="Gorgen S."/>
            <person name="Gugger M."/>
            <person name="Lopez-Garcia P."/>
            <person name="Millet M."/>
            <person name="Skouri-Panet F."/>
            <person name="Moreira D."/>
            <person name="Callebaut I."/>
        </authorList>
    </citation>
    <scope>NUCLEOTIDE SEQUENCE</scope>
    <source>
        <strain evidence="2">G9</strain>
    </source>
</reference>
<evidence type="ECO:0000313" key="3">
    <source>
        <dbReference type="Proteomes" id="UP001154265"/>
    </source>
</evidence>
<keyword evidence="1" id="KW-0812">Transmembrane</keyword>
<feature type="transmembrane region" description="Helical" evidence="1">
    <location>
        <begin position="27"/>
        <end position="51"/>
    </location>
</feature>